<reference evidence="3" key="1">
    <citation type="submission" date="2016-10" db="EMBL/GenBank/DDBJ databases">
        <authorList>
            <person name="Varghese N."/>
            <person name="Submissions S."/>
        </authorList>
    </citation>
    <scope>NUCLEOTIDE SEQUENCE [LARGE SCALE GENOMIC DNA]</scope>
    <source>
        <strain evidence="3">DSM 18733</strain>
    </source>
</reference>
<dbReference type="GO" id="GO:0004519">
    <property type="term" value="F:endonuclease activity"/>
    <property type="evidence" value="ECO:0007669"/>
    <property type="project" value="UniProtKB-KW"/>
</dbReference>
<accession>A0A1H7ZXL6</accession>
<dbReference type="InterPro" id="IPR000305">
    <property type="entry name" value="GIY-YIG_endonuc"/>
</dbReference>
<sequence>MFTVYVLYSQEFNKIYIGYTSNLVERFKSHNELAKKGWTIRFRPWIILLTEQFPSKELASAREKQLKSAKGRSYIRQQINQSKM</sequence>
<protein>
    <submittedName>
        <fullName evidence="2">Putative endonuclease</fullName>
    </submittedName>
</protein>
<dbReference type="InterPro" id="IPR035901">
    <property type="entry name" value="GIY-YIG_endonuc_sf"/>
</dbReference>
<dbReference type="STRING" id="407022.SAMN05661044_05647"/>
<dbReference type="OrthoDB" id="677560at2"/>
<dbReference type="SUPFAM" id="SSF82771">
    <property type="entry name" value="GIY-YIG endonuclease"/>
    <property type="match status" value="1"/>
</dbReference>
<feature type="domain" description="GIY-YIG" evidence="1">
    <location>
        <begin position="1"/>
        <end position="76"/>
    </location>
</feature>
<dbReference type="PROSITE" id="PS50164">
    <property type="entry name" value="GIY_YIG"/>
    <property type="match status" value="1"/>
</dbReference>
<gene>
    <name evidence="2" type="ORF">SAMN05661044_05647</name>
</gene>
<keyword evidence="2" id="KW-0378">Hydrolase</keyword>
<name>A0A1H7ZXL6_OLID1</name>
<dbReference type="Proteomes" id="UP000199421">
    <property type="component" value="Unassembled WGS sequence"/>
</dbReference>
<dbReference type="AlphaFoldDB" id="A0A1H7ZXL6"/>
<evidence type="ECO:0000313" key="3">
    <source>
        <dbReference type="Proteomes" id="UP000199421"/>
    </source>
</evidence>
<keyword evidence="2" id="KW-0255">Endonuclease</keyword>
<dbReference type="Gene3D" id="3.40.1440.10">
    <property type="entry name" value="GIY-YIG endonuclease"/>
    <property type="match status" value="1"/>
</dbReference>
<keyword evidence="2" id="KW-0540">Nuclease</keyword>
<dbReference type="RefSeq" id="WP_093333135.1">
    <property type="nucleotide sequence ID" value="NZ_FOAF01000020.1"/>
</dbReference>
<dbReference type="EMBL" id="FOAF01000020">
    <property type="protein sequence ID" value="SEM62047.1"/>
    <property type="molecule type" value="Genomic_DNA"/>
</dbReference>
<keyword evidence="3" id="KW-1185">Reference proteome</keyword>
<proteinExistence type="predicted"/>
<evidence type="ECO:0000313" key="2">
    <source>
        <dbReference type="EMBL" id="SEM62047.1"/>
    </source>
</evidence>
<dbReference type="CDD" id="cd10449">
    <property type="entry name" value="GIY-YIG_SLX1_like"/>
    <property type="match status" value="1"/>
</dbReference>
<dbReference type="Pfam" id="PF01541">
    <property type="entry name" value="GIY-YIG"/>
    <property type="match status" value="1"/>
</dbReference>
<organism evidence="2 3">
    <name type="scientific">Olivibacter domesticus</name>
    <name type="common">Pseudosphingobacterium domesticum</name>
    <dbReference type="NCBI Taxonomy" id="407022"/>
    <lineage>
        <taxon>Bacteria</taxon>
        <taxon>Pseudomonadati</taxon>
        <taxon>Bacteroidota</taxon>
        <taxon>Sphingobacteriia</taxon>
        <taxon>Sphingobacteriales</taxon>
        <taxon>Sphingobacteriaceae</taxon>
        <taxon>Olivibacter</taxon>
    </lineage>
</organism>
<evidence type="ECO:0000259" key="1">
    <source>
        <dbReference type="PROSITE" id="PS50164"/>
    </source>
</evidence>